<name>A0A699IVW0_TANCI</name>
<gene>
    <name evidence="1" type="ORF">Tci_562104</name>
</gene>
<comment type="caution">
    <text evidence="1">The sequence shown here is derived from an EMBL/GenBank/DDBJ whole genome shotgun (WGS) entry which is preliminary data.</text>
</comment>
<sequence length="36" mass="4119">DRNDDGDVKTMRLLDGDGGFYLFEDEDEYSWGMGLS</sequence>
<reference evidence="1" key="1">
    <citation type="journal article" date="2019" name="Sci. Rep.">
        <title>Draft genome of Tanacetum cinerariifolium, the natural source of mosquito coil.</title>
        <authorList>
            <person name="Yamashiro T."/>
            <person name="Shiraishi A."/>
            <person name="Satake H."/>
            <person name="Nakayama K."/>
        </authorList>
    </citation>
    <scope>NUCLEOTIDE SEQUENCE</scope>
</reference>
<dbReference type="EMBL" id="BKCJ010339439">
    <property type="protein sequence ID" value="GEZ90131.1"/>
    <property type="molecule type" value="Genomic_DNA"/>
</dbReference>
<feature type="non-terminal residue" evidence="1">
    <location>
        <position position="1"/>
    </location>
</feature>
<protein>
    <submittedName>
        <fullName evidence="1">Uncharacterized protein</fullName>
    </submittedName>
</protein>
<evidence type="ECO:0000313" key="1">
    <source>
        <dbReference type="EMBL" id="GEZ90131.1"/>
    </source>
</evidence>
<proteinExistence type="predicted"/>
<accession>A0A699IVW0</accession>
<organism evidence="1">
    <name type="scientific">Tanacetum cinerariifolium</name>
    <name type="common">Dalmatian daisy</name>
    <name type="synonym">Chrysanthemum cinerariifolium</name>
    <dbReference type="NCBI Taxonomy" id="118510"/>
    <lineage>
        <taxon>Eukaryota</taxon>
        <taxon>Viridiplantae</taxon>
        <taxon>Streptophyta</taxon>
        <taxon>Embryophyta</taxon>
        <taxon>Tracheophyta</taxon>
        <taxon>Spermatophyta</taxon>
        <taxon>Magnoliopsida</taxon>
        <taxon>eudicotyledons</taxon>
        <taxon>Gunneridae</taxon>
        <taxon>Pentapetalae</taxon>
        <taxon>asterids</taxon>
        <taxon>campanulids</taxon>
        <taxon>Asterales</taxon>
        <taxon>Asteraceae</taxon>
        <taxon>Asteroideae</taxon>
        <taxon>Anthemideae</taxon>
        <taxon>Anthemidinae</taxon>
        <taxon>Tanacetum</taxon>
    </lineage>
</organism>
<dbReference type="AlphaFoldDB" id="A0A699IVW0"/>